<dbReference type="PANTHER" id="PTHR13318">
    <property type="entry name" value="PARTNER OF PAIRED, ISOFORM B-RELATED"/>
    <property type="match status" value="1"/>
</dbReference>
<dbReference type="InParanoid" id="A0A7M7KER3"/>
<feature type="region of interest" description="Disordered" evidence="2">
    <location>
        <begin position="48"/>
        <end position="73"/>
    </location>
</feature>
<dbReference type="Pfam" id="PF13516">
    <property type="entry name" value="LRR_6"/>
    <property type="match status" value="3"/>
</dbReference>
<dbReference type="GO" id="GO:0019005">
    <property type="term" value="C:SCF ubiquitin ligase complex"/>
    <property type="evidence" value="ECO:0007669"/>
    <property type="project" value="TreeGrafter"/>
</dbReference>
<proteinExistence type="predicted"/>
<dbReference type="GO" id="GO:0031146">
    <property type="term" value="P:SCF-dependent proteasomal ubiquitin-dependent protein catabolic process"/>
    <property type="evidence" value="ECO:0007669"/>
    <property type="project" value="TreeGrafter"/>
</dbReference>
<dbReference type="Pfam" id="PF00646">
    <property type="entry name" value="F-box"/>
    <property type="match status" value="1"/>
</dbReference>
<dbReference type="PANTHER" id="PTHR13318:SF193">
    <property type="entry name" value="F-BOX_LRR-REPEAT PROTEIN 16"/>
    <property type="match status" value="1"/>
</dbReference>
<dbReference type="Pfam" id="PF25372">
    <property type="entry name" value="DUF7885"/>
    <property type="match status" value="1"/>
</dbReference>
<protein>
    <recommendedName>
        <fullName evidence="7">F-box/LRR-repeat protein 16</fullName>
    </recommendedName>
</protein>
<dbReference type="SUPFAM" id="SSF81383">
    <property type="entry name" value="F-box domain"/>
    <property type="match status" value="1"/>
</dbReference>
<dbReference type="EnsemblMetazoa" id="XM_022809967">
    <property type="protein sequence ID" value="XP_022665702"/>
    <property type="gene ID" value="LOC111252317"/>
</dbReference>
<evidence type="ECO:0000313" key="6">
    <source>
        <dbReference type="Proteomes" id="UP000594260"/>
    </source>
</evidence>
<evidence type="ECO:0000256" key="1">
    <source>
        <dbReference type="ARBA" id="ARBA00022786"/>
    </source>
</evidence>
<keyword evidence="6" id="KW-1185">Reference proteome</keyword>
<dbReference type="OrthoDB" id="10044893at2759"/>
<evidence type="ECO:0000256" key="2">
    <source>
        <dbReference type="SAM" id="MobiDB-lite"/>
    </source>
</evidence>
<dbReference type="AlphaFoldDB" id="A0A7M7KER3"/>
<dbReference type="Gene3D" id="3.80.10.10">
    <property type="entry name" value="Ribonuclease Inhibitor"/>
    <property type="match status" value="2"/>
</dbReference>
<dbReference type="OMA" id="FWAGLMP"/>
<dbReference type="InterPro" id="IPR057207">
    <property type="entry name" value="FBXL15_LRR"/>
</dbReference>
<feature type="domain" description="F-box/LRR-repeat protein 15-like leucin rich repeat" evidence="4">
    <location>
        <begin position="192"/>
        <end position="323"/>
    </location>
</feature>
<sequence>MSEVSFTKRAAAELSRCFNGLAVRAKAGASNAASSLRTEHARVGSGIEQRDHFHGKGSSPPTQHGNSPGTGAVELAGRRRRAGAARELWTALTRPQTAQGLLEDAEFLRRLFLYFSGTERCVLAQVCKTWRDILYHPRYWKDSMIAVVKCRELRGPGLDGVQARRQLYDSLERRGFEAVCLFYASDEDVLDFMHVCPQLAKLTRLSLRCSSLSDRALEALVGACPKLTWLELFGCNELTDAGLWASLDARITTLALADCINVADDTVAAVAQLLPGLKEFNLQAYHVTDASIAYLGPRQGSTLEVLRLRSCWELTNHGVLNIVHSLPALTDLSLSGCTKITDDGVELLAENLRSLRVLDLSWCPRVTDASLEFIACDMNALRSLTLDRCVHVTDIGLGYLSTMANLSALHLRWCSQISDFGLAHLGTMKALRVLSLAGCHQLTSSGLSSLCALRQLELLELTNSAGASTQLIEYLQQHLTGCIVIK</sequence>
<dbReference type="InterPro" id="IPR036047">
    <property type="entry name" value="F-box-like_dom_sf"/>
</dbReference>
<dbReference type="KEGG" id="vde:111252317"/>
<dbReference type="InterPro" id="IPR001810">
    <property type="entry name" value="F-box_dom"/>
</dbReference>
<dbReference type="InterPro" id="IPR032675">
    <property type="entry name" value="LRR_dom_sf"/>
</dbReference>
<evidence type="ECO:0008006" key="7">
    <source>
        <dbReference type="Google" id="ProtNLM"/>
    </source>
</evidence>
<evidence type="ECO:0000259" key="4">
    <source>
        <dbReference type="Pfam" id="PF25372"/>
    </source>
</evidence>
<feature type="domain" description="F-box" evidence="3">
    <location>
        <begin position="108"/>
        <end position="141"/>
    </location>
</feature>
<feature type="compositionally biased region" description="Polar residues" evidence="2">
    <location>
        <begin position="59"/>
        <end position="69"/>
    </location>
</feature>
<dbReference type="SMART" id="SM00367">
    <property type="entry name" value="LRR_CC"/>
    <property type="match status" value="10"/>
</dbReference>
<keyword evidence="1" id="KW-0833">Ubl conjugation pathway</keyword>
<accession>A0A7M7KER3</accession>
<evidence type="ECO:0000313" key="5">
    <source>
        <dbReference type="EnsemblMetazoa" id="XP_022665702"/>
    </source>
</evidence>
<dbReference type="GeneID" id="111252317"/>
<organism evidence="5 6">
    <name type="scientific">Varroa destructor</name>
    <name type="common">Honeybee mite</name>
    <dbReference type="NCBI Taxonomy" id="109461"/>
    <lineage>
        <taxon>Eukaryota</taxon>
        <taxon>Metazoa</taxon>
        <taxon>Ecdysozoa</taxon>
        <taxon>Arthropoda</taxon>
        <taxon>Chelicerata</taxon>
        <taxon>Arachnida</taxon>
        <taxon>Acari</taxon>
        <taxon>Parasitiformes</taxon>
        <taxon>Mesostigmata</taxon>
        <taxon>Gamasina</taxon>
        <taxon>Dermanyssoidea</taxon>
        <taxon>Varroidae</taxon>
        <taxon>Varroa</taxon>
    </lineage>
</organism>
<dbReference type="CDD" id="cd22127">
    <property type="entry name" value="F-box_FBXL16"/>
    <property type="match status" value="1"/>
</dbReference>
<name>A0A7M7KER3_VARDE</name>
<evidence type="ECO:0000259" key="3">
    <source>
        <dbReference type="Pfam" id="PF00646"/>
    </source>
</evidence>
<reference evidence="5" key="1">
    <citation type="submission" date="2021-01" db="UniProtKB">
        <authorList>
            <consortium name="EnsemblMetazoa"/>
        </authorList>
    </citation>
    <scope>IDENTIFICATION</scope>
</reference>
<dbReference type="InterPro" id="IPR006553">
    <property type="entry name" value="Leu-rich_rpt_Cys-con_subtyp"/>
</dbReference>
<dbReference type="Proteomes" id="UP000594260">
    <property type="component" value="Unplaced"/>
</dbReference>
<dbReference type="InterPro" id="IPR001611">
    <property type="entry name" value="Leu-rich_rpt"/>
</dbReference>
<dbReference type="RefSeq" id="XP_022665702.1">
    <property type="nucleotide sequence ID" value="XM_022809967.1"/>
</dbReference>
<dbReference type="SUPFAM" id="SSF52047">
    <property type="entry name" value="RNI-like"/>
    <property type="match status" value="1"/>
</dbReference>